<dbReference type="STRING" id="545694.TREPR_1283"/>
<proteinExistence type="predicted"/>
<feature type="transmembrane region" description="Helical" evidence="1">
    <location>
        <begin position="159"/>
        <end position="181"/>
    </location>
</feature>
<gene>
    <name evidence="2" type="ordered locus">TREPR_1283</name>
</gene>
<keyword evidence="3" id="KW-1185">Reference proteome</keyword>
<reference evidence="2 3" key="2">
    <citation type="journal article" date="2011" name="ISME J.">
        <title>RNA-seq reveals cooperative metabolic interactions between two termite-gut spirochete species in co-culture.</title>
        <authorList>
            <person name="Rosenthal A.Z."/>
            <person name="Matson E.G."/>
            <person name="Eldar A."/>
            <person name="Leadbetter J.R."/>
        </authorList>
    </citation>
    <scope>NUCLEOTIDE SEQUENCE [LARGE SCALE GENOMIC DNA]</scope>
    <source>
        <strain evidence="3">ATCC BAA-887 / DSM 12427 / ZAS-2</strain>
    </source>
</reference>
<accession>F5YRF0</accession>
<protein>
    <submittedName>
        <fullName evidence="2">Putative membrane protein</fullName>
    </submittedName>
</protein>
<dbReference type="KEGG" id="tpi:TREPR_1283"/>
<feature type="transmembrane region" description="Helical" evidence="1">
    <location>
        <begin position="26"/>
        <end position="46"/>
    </location>
</feature>
<sequence>MSDKKTLGIDAESKAHIDSMHRLGRFGAVIAIAIMIGMPVIAGIYFNAMPGLVKILTASVGLLALFVPGAISEVIAYTPIFGSSIYLAQITGNIMNLKLPVANTALQLLDVESGTEEADIVTSIAVSVSSFVTIIVIFLGVLLILPLRPVLTLPVVKLASGYIVPALFGSLAIGSIGSNIGGGIRTKGRLKGMILPVIVVAAVNIIVVYVIKQPMLLAFYQGFLMLALLPIAYFGTKLLYNKGQIQVLLPGEGK</sequence>
<name>F5YRF0_TREPZ</name>
<dbReference type="HOGENOM" id="CLU_095712_0_0_12"/>
<reference evidence="3" key="1">
    <citation type="submission" date="2009-12" db="EMBL/GenBank/DDBJ databases">
        <title>Complete sequence of Treponema primitia strain ZAS-2.</title>
        <authorList>
            <person name="Tetu S.G."/>
            <person name="Matson E."/>
            <person name="Ren Q."/>
            <person name="Seshadri R."/>
            <person name="Elbourne L."/>
            <person name="Hassan K.A."/>
            <person name="Durkin A."/>
            <person name="Radune D."/>
            <person name="Mohamoud Y."/>
            <person name="Shay R."/>
            <person name="Jin S."/>
            <person name="Zhang X."/>
            <person name="Lucey K."/>
            <person name="Ballor N.R."/>
            <person name="Ottesen E."/>
            <person name="Rosenthal R."/>
            <person name="Allen A."/>
            <person name="Leadbetter J.R."/>
            <person name="Paulsen I.T."/>
        </authorList>
    </citation>
    <scope>NUCLEOTIDE SEQUENCE [LARGE SCALE GENOMIC DNA]</scope>
    <source>
        <strain evidence="3">ATCC BAA-887 / DSM 12427 / ZAS-2</strain>
    </source>
</reference>
<feature type="transmembrane region" description="Helical" evidence="1">
    <location>
        <begin position="52"/>
        <end position="71"/>
    </location>
</feature>
<dbReference type="RefSeq" id="WP_015708798.1">
    <property type="nucleotide sequence ID" value="NC_015578.1"/>
</dbReference>
<dbReference type="AlphaFoldDB" id="F5YRF0"/>
<dbReference type="OrthoDB" id="2052735at2"/>
<keyword evidence="1" id="KW-0472">Membrane</keyword>
<keyword evidence="1" id="KW-1133">Transmembrane helix</keyword>
<dbReference type="Proteomes" id="UP000009223">
    <property type="component" value="Chromosome"/>
</dbReference>
<evidence type="ECO:0000313" key="3">
    <source>
        <dbReference type="Proteomes" id="UP000009223"/>
    </source>
</evidence>
<dbReference type="eggNOG" id="ENOG502ZBXW">
    <property type="taxonomic scope" value="Bacteria"/>
</dbReference>
<evidence type="ECO:0000313" key="2">
    <source>
        <dbReference type="EMBL" id="AEF85440.1"/>
    </source>
</evidence>
<feature type="transmembrane region" description="Helical" evidence="1">
    <location>
        <begin position="124"/>
        <end position="147"/>
    </location>
</feature>
<organism evidence="2 3">
    <name type="scientific">Treponema primitia (strain ATCC BAA-887 / DSM 12427 / ZAS-2)</name>
    <dbReference type="NCBI Taxonomy" id="545694"/>
    <lineage>
        <taxon>Bacteria</taxon>
        <taxon>Pseudomonadati</taxon>
        <taxon>Spirochaetota</taxon>
        <taxon>Spirochaetia</taxon>
        <taxon>Spirochaetales</taxon>
        <taxon>Treponemataceae</taxon>
        <taxon>Treponema</taxon>
    </lineage>
</organism>
<dbReference type="EMBL" id="CP001843">
    <property type="protein sequence ID" value="AEF85440.1"/>
    <property type="molecule type" value="Genomic_DNA"/>
</dbReference>
<feature type="transmembrane region" description="Helical" evidence="1">
    <location>
        <begin position="193"/>
        <end position="211"/>
    </location>
</feature>
<feature type="transmembrane region" description="Helical" evidence="1">
    <location>
        <begin position="217"/>
        <end position="236"/>
    </location>
</feature>
<keyword evidence="1" id="KW-0812">Transmembrane</keyword>
<evidence type="ECO:0000256" key="1">
    <source>
        <dbReference type="SAM" id="Phobius"/>
    </source>
</evidence>